<dbReference type="SUPFAM" id="SSF46785">
    <property type="entry name" value="Winged helix' DNA-binding domain"/>
    <property type="match status" value="1"/>
</dbReference>
<reference evidence="4" key="1">
    <citation type="submission" date="2016-10" db="EMBL/GenBank/DDBJ databases">
        <authorList>
            <person name="Varghese N."/>
            <person name="Submissions S."/>
        </authorList>
    </citation>
    <scope>NUCLEOTIDE SEQUENCE [LARGE SCALE GENOMIC DNA]</scope>
    <source>
        <strain evidence="4">DSM 1565</strain>
    </source>
</reference>
<dbReference type="EMBL" id="FPCH01000002">
    <property type="protein sequence ID" value="SFV35408.1"/>
    <property type="molecule type" value="Genomic_DNA"/>
</dbReference>
<evidence type="ECO:0000256" key="1">
    <source>
        <dbReference type="SAM" id="MobiDB-lite"/>
    </source>
</evidence>
<dbReference type="InterPro" id="IPR051815">
    <property type="entry name" value="Molybdate_resp_trans_reg"/>
</dbReference>
<dbReference type="InterPro" id="IPR036390">
    <property type="entry name" value="WH_DNA-bd_sf"/>
</dbReference>
<dbReference type="RefSeq" id="WP_092868029.1">
    <property type="nucleotide sequence ID" value="NZ_FPCH01000002.1"/>
</dbReference>
<protein>
    <submittedName>
        <fullName evidence="3">Molybdate transport system regulatory protein</fullName>
    </submittedName>
</protein>
<dbReference type="PANTHER" id="PTHR30432:SF1">
    <property type="entry name" value="DNA-BINDING TRANSCRIPTIONAL DUAL REGULATOR MODE"/>
    <property type="match status" value="1"/>
</dbReference>
<accession>A0A1I7NL88</accession>
<keyword evidence="4" id="KW-1185">Reference proteome</keyword>
<dbReference type="Proteomes" id="UP000199423">
    <property type="component" value="Unassembled WGS sequence"/>
</dbReference>
<evidence type="ECO:0000313" key="3">
    <source>
        <dbReference type="EMBL" id="SFV35408.1"/>
    </source>
</evidence>
<feature type="region of interest" description="Disordered" evidence="1">
    <location>
        <begin position="109"/>
        <end position="130"/>
    </location>
</feature>
<feature type="domain" description="HTH lysR-type" evidence="2">
    <location>
        <begin position="21"/>
        <end position="81"/>
    </location>
</feature>
<dbReference type="STRING" id="51670.SAMN04488557_2573"/>
<proteinExistence type="predicted"/>
<name>A0A1I7NL88_9HYPH</name>
<evidence type="ECO:0000259" key="2">
    <source>
        <dbReference type="Pfam" id="PF00126"/>
    </source>
</evidence>
<dbReference type="InterPro" id="IPR036388">
    <property type="entry name" value="WH-like_DNA-bd_sf"/>
</dbReference>
<dbReference type="PANTHER" id="PTHR30432">
    <property type="entry name" value="TRANSCRIPTIONAL REGULATOR MODE"/>
    <property type="match status" value="1"/>
</dbReference>
<organism evidence="3 4">
    <name type="scientific">Hyphomicrobium facile</name>
    <dbReference type="NCBI Taxonomy" id="51670"/>
    <lineage>
        <taxon>Bacteria</taxon>
        <taxon>Pseudomonadati</taxon>
        <taxon>Pseudomonadota</taxon>
        <taxon>Alphaproteobacteria</taxon>
        <taxon>Hyphomicrobiales</taxon>
        <taxon>Hyphomicrobiaceae</taxon>
        <taxon>Hyphomicrobium</taxon>
    </lineage>
</organism>
<dbReference type="Pfam" id="PF00126">
    <property type="entry name" value="HTH_1"/>
    <property type="match status" value="1"/>
</dbReference>
<dbReference type="Gene3D" id="1.10.10.10">
    <property type="entry name" value="Winged helix-like DNA-binding domain superfamily/Winged helix DNA-binding domain"/>
    <property type="match status" value="1"/>
</dbReference>
<dbReference type="GO" id="GO:0003700">
    <property type="term" value="F:DNA-binding transcription factor activity"/>
    <property type="evidence" value="ECO:0007669"/>
    <property type="project" value="InterPro"/>
</dbReference>
<dbReference type="AlphaFoldDB" id="A0A1I7NL88"/>
<feature type="compositionally biased region" description="Basic and acidic residues" evidence="1">
    <location>
        <begin position="109"/>
        <end position="120"/>
    </location>
</feature>
<sequence length="130" mass="14316">MTAIKIRIDFEGERYIGHGRIQLLELIGEHGSIAQAAKAMGMSYKRAWYLMDEFGAMFADPLIERQHGGRGGGAAKLTPFGADLVRQYRHMEAQALSVFAKPLASIEKHLARPSKSDPKPAKKPPQSARA</sequence>
<dbReference type="OrthoDB" id="9800709at2"/>
<dbReference type="InterPro" id="IPR000847">
    <property type="entry name" value="LysR_HTH_N"/>
</dbReference>
<evidence type="ECO:0000313" key="4">
    <source>
        <dbReference type="Proteomes" id="UP000199423"/>
    </source>
</evidence>
<gene>
    <name evidence="3" type="ORF">SAMN04488557_2573</name>
</gene>